<dbReference type="EMBL" id="AKHW03006295">
    <property type="protein sequence ID" value="KYO21032.1"/>
    <property type="molecule type" value="Genomic_DNA"/>
</dbReference>
<dbReference type="AlphaFoldDB" id="A0A151M942"/>
<evidence type="ECO:0000313" key="1">
    <source>
        <dbReference type="EMBL" id="KYO21032.1"/>
    </source>
</evidence>
<gene>
    <name evidence="1" type="ORF">Y1Q_0001347</name>
</gene>
<evidence type="ECO:0000313" key="2">
    <source>
        <dbReference type="Proteomes" id="UP000050525"/>
    </source>
</evidence>
<reference evidence="1 2" key="1">
    <citation type="journal article" date="2012" name="Genome Biol.">
        <title>Sequencing three crocodilian genomes to illuminate the evolution of archosaurs and amniotes.</title>
        <authorList>
            <person name="St John J.A."/>
            <person name="Braun E.L."/>
            <person name="Isberg S.R."/>
            <person name="Miles L.G."/>
            <person name="Chong A.Y."/>
            <person name="Gongora J."/>
            <person name="Dalzell P."/>
            <person name="Moran C."/>
            <person name="Bed'hom B."/>
            <person name="Abzhanov A."/>
            <person name="Burgess S.C."/>
            <person name="Cooksey A.M."/>
            <person name="Castoe T.A."/>
            <person name="Crawford N.G."/>
            <person name="Densmore L.D."/>
            <person name="Drew J.C."/>
            <person name="Edwards S.V."/>
            <person name="Faircloth B.C."/>
            <person name="Fujita M.K."/>
            <person name="Greenwold M.J."/>
            <person name="Hoffmann F.G."/>
            <person name="Howard J.M."/>
            <person name="Iguchi T."/>
            <person name="Janes D.E."/>
            <person name="Khan S.Y."/>
            <person name="Kohno S."/>
            <person name="de Koning A.J."/>
            <person name="Lance S.L."/>
            <person name="McCarthy F.M."/>
            <person name="McCormack J.E."/>
            <person name="Merchant M.E."/>
            <person name="Peterson D.G."/>
            <person name="Pollock D.D."/>
            <person name="Pourmand N."/>
            <person name="Raney B.J."/>
            <person name="Roessler K.A."/>
            <person name="Sanford J.R."/>
            <person name="Sawyer R.H."/>
            <person name="Schmidt C.J."/>
            <person name="Triplett E.W."/>
            <person name="Tuberville T.D."/>
            <person name="Venegas-Anaya M."/>
            <person name="Howard J.T."/>
            <person name="Jarvis E.D."/>
            <person name="Guillette L.J.Jr."/>
            <person name="Glenn T.C."/>
            <person name="Green R.E."/>
            <person name="Ray D.A."/>
        </authorList>
    </citation>
    <scope>NUCLEOTIDE SEQUENCE [LARGE SCALE GENOMIC DNA]</scope>
    <source>
        <strain evidence="1">KSC_2009_1</strain>
    </source>
</reference>
<dbReference type="Proteomes" id="UP000050525">
    <property type="component" value="Unassembled WGS sequence"/>
</dbReference>
<name>A0A151M942_ALLMI</name>
<keyword evidence="2" id="KW-1185">Reference proteome</keyword>
<protein>
    <submittedName>
        <fullName evidence="1">Uncharacterized protein</fullName>
    </submittedName>
</protein>
<proteinExistence type="predicted"/>
<sequence length="76" mass="8379">MARKDEKKIKSRKRTGRGEKFKALVFCTASTPAAGSRLLPISLWKNAGISSLLLLWPSEKSALQLNTTATKTQPYS</sequence>
<accession>A0A151M942</accession>
<organism evidence="1 2">
    <name type="scientific">Alligator mississippiensis</name>
    <name type="common">American alligator</name>
    <dbReference type="NCBI Taxonomy" id="8496"/>
    <lineage>
        <taxon>Eukaryota</taxon>
        <taxon>Metazoa</taxon>
        <taxon>Chordata</taxon>
        <taxon>Craniata</taxon>
        <taxon>Vertebrata</taxon>
        <taxon>Euteleostomi</taxon>
        <taxon>Archelosauria</taxon>
        <taxon>Archosauria</taxon>
        <taxon>Crocodylia</taxon>
        <taxon>Alligatoridae</taxon>
        <taxon>Alligatorinae</taxon>
        <taxon>Alligator</taxon>
    </lineage>
</organism>
<comment type="caution">
    <text evidence="1">The sequence shown here is derived from an EMBL/GenBank/DDBJ whole genome shotgun (WGS) entry which is preliminary data.</text>
</comment>